<gene>
    <name evidence="1" type="ORF">EHE19_004515</name>
</gene>
<evidence type="ECO:0000313" key="2">
    <source>
        <dbReference type="Proteomes" id="UP000306409"/>
    </source>
</evidence>
<name>A0A4U7JEV8_9FIRM</name>
<dbReference type="OrthoDB" id="95438at2"/>
<dbReference type="Pfam" id="PF00583">
    <property type="entry name" value="Acetyltransf_1"/>
    <property type="match status" value="1"/>
</dbReference>
<dbReference type="PANTHER" id="PTHR43617">
    <property type="entry name" value="L-AMINO ACID N-ACETYLTRANSFERASE"/>
    <property type="match status" value="1"/>
</dbReference>
<dbReference type="PROSITE" id="PS51186">
    <property type="entry name" value="GNAT"/>
    <property type="match status" value="1"/>
</dbReference>
<sequence length="148" mass="17252">MINIRDFAEHDRQNFINMCTSFYSSGAALNPISQSAMSNTFNEIMNKSPYLRGLIIEYDSFVAGYVNLSFTYSNECNGFVVLIEEIYVEPKFQRKGIGSFALKWVLEEYKSKAVRYRLEVCDSNEHAIKLYKKLGFKNLEYKQMIFDI</sequence>
<dbReference type="EMBL" id="CP061336">
    <property type="protein sequence ID" value="QNU67735.1"/>
    <property type="molecule type" value="Genomic_DNA"/>
</dbReference>
<dbReference type="InterPro" id="IPR000182">
    <property type="entry name" value="GNAT_dom"/>
</dbReference>
<dbReference type="RefSeq" id="WP_137698191.1">
    <property type="nucleotide sequence ID" value="NZ_CP061336.1"/>
</dbReference>
<protein>
    <submittedName>
        <fullName evidence="1">GNAT family N-acetyltransferase</fullName>
    </submittedName>
</protein>
<keyword evidence="1" id="KW-0808">Transferase</keyword>
<proteinExistence type="predicted"/>
<dbReference type="GO" id="GO:0016747">
    <property type="term" value="F:acyltransferase activity, transferring groups other than amino-acyl groups"/>
    <property type="evidence" value="ECO:0007669"/>
    <property type="project" value="InterPro"/>
</dbReference>
<keyword evidence="2" id="KW-1185">Reference proteome</keyword>
<dbReference type="CDD" id="cd04301">
    <property type="entry name" value="NAT_SF"/>
    <property type="match status" value="1"/>
</dbReference>
<accession>A0A4U7JEV8</accession>
<dbReference type="InterPro" id="IPR050276">
    <property type="entry name" value="MshD_Acetyltransferase"/>
</dbReference>
<organism evidence="1 2">
    <name type="scientific">Ruminiclostridium herbifermentans</name>
    <dbReference type="NCBI Taxonomy" id="2488810"/>
    <lineage>
        <taxon>Bacteria</taxon>
        <taxon>Bacillati</taxon>
        <taxon>Bacillota</taxon>
        <taxon>Clostridia</taxon>
        <taxon>Eubacteriales</taxon>
        <taxon>Oscillospiraceae</taxon>
        <taxon>Ruminiclostridium</taxon>
    </lineage>
</organism>
<dbReference type="SUPFAM" id="SSF55729">
    <property type="entry name" value="Acyl-CoA N-acyltransferases (Nat)"/>
    <property type="match status" value="1"/>
</dbReference>
<dbReference type="KEGG" id="rher:EHE19_004515"/>
<dbReference type="InterPro" id="IPR016181">
    <property type="entry name" value="Acyl_CoA_acyltransferase"/>
</dbReference>
<dbReference type="AlphaFoldDB" id="A0A4U7JEV8"/>
<dbReference type="Gene3D" id="3.40.630.30">
    <property type="match status" value="1"/>
</dbReference>
<dbReference type="Proteomes" id="UP000306409">
    <property type="component" value="Chromosome"/>
</dbReference>
<reference evidence="1 2" key="1">
    <citation type="submission" date="2020-09" db="EMBL/GenBank/DDBJ databases">
        <title>Characterization and genome sequencing of Ruminiclostridium sp. nov. MA18.</title>
        <authorList>
            <person name="Rettenmaier R."/>
            <person name="Kowollik M.-L."/>
            <person name="Liebl W."/>
            <person name="Zverlov V."/>
        </authorList>
    </citation>
    <scope>NUCLEOTIDE SEQUENCE [LARGE SCALE GENOMIC DNA]</scope>
    <source>
        <strain evidence="1 2">MA18</strain>
    </source>
</reference>
<evidence type="ECO:0000313" key="1">
    <source>
        <dbReference type="EMBL" id="QNU67735.1"/>
    </source>
</evidence>